<organism evidence="2 3">
    <name type="scientific">Tsukamurella pseudospumae</name>
    <dbReference type="NCBI Taxonomy" id="239498"/>
    <lineage>
        <taxon>Bacteria</taxon>
        <taxon>Bacillati</taxon>
        <taxon>Actinomycetota</taxon>
        <taxon>Actinomycetes</taxon>
        <taxon>Mycobacteriales</taxon>
        <taxon>Tsukamurellaceae</taxon>
        <taxon>Tsukamurella</taxon>
    </lineage>
</organism>
<evidence type="ECO:0000259" key="1">
    <source>
        <dbReference type="SMART" id="SM00530"/>
    </source>
</evidence>
<reference evidence="3" key="1">
    <citation type="submission" date="2016-02" db="EMBL/GenBank/DDBJ databases">
        <authorList>
            <person name="Wen L."/>
            <person name="He K."/>
            <person name="Yang H."/>
        </authorList>
    </citation>
    <scope>NUCLEOTIDE SEQUENCE [LARGE SCALE GENOMIC DNA]</scope>
    <source>
        <strain evidence="3">JCM 15929</strain>
    </source>
</reference>
<dbReference type="SUPFAM" id="SSF47413">
    <property type="entry name" value="lambda repressor-like DNA-binding domains"/>
    <property type="match status" value="1"/>
</dbReference>
<dbReference type="GO" id="GO:0003677">
    <property type="term" value="F:DNA binding"/>
    <property type="evidence" value="ECO:0007669"/>
    <property type="project" value="InterPro"/>
</dbReference>
<dbReference type="Gene3D" id="1.10.260.40">
    <property type="entry name" value="lambda repressor-like DNA-binding domains"/>
    <property type="match status" value="1"/>
</dbReference>
<dbReference type="EMBL" id="LSRF01000009">
    <property type="protein sequence ID" value="KXP13916.1"/>
    <property type="molecule type" value="Genomic_DNA"/>
</dbReference>
<name>A0A138AU56_9ACTN</name>
<dbReference type="SMART" id="SM00530">
    <property type="entry name" value="HTH_XRE"/>
    <property type="match status" value="1"/>
</dbReference>
<accession>A0A138AU56</accession>
<dbReference type="CDD" id="cd00093">
    <property type="entry name" value="HTH_XRE"/>
    <property type="match status" value="1"/>
</dbReference>
<comment type="caution">
    <text evidence="2">The sequence shown here is derived from an EMBL/GenBank/DDBJ whole genome shotgun (WGS) entry which is preliminary data.</text>
</comment>
<evidence type="ECO:0000313" key="2">
    <source>
        <dbReference type="EMBL" id="KXP13916.1"/>
    </source>
</evidence>
<dbReference type="AlphaFoldDB" id="A0A138AU56"/>
<dbReference type="InterPro" id="IPR010982">
    <property type="entry name" value="Lambda_DNA-bd_dom_sf"/>
</dbReference>
<dbReference type="Proteomes" id="UP000070258">
    <property type="component" value="Unassembled WGS sequence"/>
</dbReference>
<dbReference type="InterPro" id="IPR001387">
    <property type="entry name" value="Cro/C1-type_HTH"/>
</dbReference>
<gene>
    <name evidence="2" type="ORF">AXK60_22700</name>
</gene>
<feature type="domain" description="HTH cro/C1-type" evidence="1">
    <location>
        <begin position="58"/>
        <end position="113"/>
    </location>
</feature>
<proteinExistence type="predicted"/>
<dbReference type="STRING" id="239498.AXK60_22700"/>
<evidence type="ECO:0000313" key="3">
    <source>
        <dbReference type="Proteomes" id="UP000070258"/>
    </source>
</evidence>
<protein>
    <recommendedName>
        <fullName evidence="1">HTH cro/C1-type domain-containing protein</fullName>
    </recommendedName>
</protein>
<sequence>MGVTALPPDVERLMRHRAELGAVEPTHREYVMRVRASARERHERFARAHRWTGHRVLRIRHQRERLRMSVADLAELVGMYEVELEMIEDGSATATEEQLVDIACALFTTVAQLEGREPWRV</sequence>